<organism evidence="15 16">
    <name type="scientific">Arenimonas caeni</name>
    <dbReference type="NCBI Taxonomy" id="2058085"/>
    <lineage>
        <taxon>Bacteria</taxon>
        <taxon>Pseudomonadati</taxon>
        <taxon>Pseudomonadota</taxon>
        <taxon>Gammaproteobacteria</taxon>
        <taxon>Lysobacterales</taxon>
        <taxon>Lysobacteraceae</taxon>
        <taxon>Arenimonas</taxon>
    </lineage>
</organism>
<dbReference type="InterPro" id="IPR013112">
    <property type="entry name" value="FAD-bd_8"/>
</dbReference>
<evidence type="ECO:0000256" key="5">
    <source>
        <dbReference type="ARBA" id="ARBA00022714"/>
    </source>
</evidence>
<feature type="transmembrane region" description="Helical" evidence="13">
    <location>
        <begin position="76"/>
        <end position="93"/>
    </location>
</feature>
<feature type="transmembrane region" description="Helical" evidence="13">
    <location>
        <begin position="172"/>
        <end position="195"/>
    </location>
</feature>
<dbReference type="Pfam" id="PF08022">
    <property type="entry name" value="FAD_binding_8"/>
    <property type="match status" value="1"/>
</dbReference>
<evidence type="ECO:0000256" key="6">
    <source>
        <dbReference type="ARBA" id="ARBA00022723"/>
    </source>
</evidence>
<sequence length="421" mass="45995">MRVKSGVFLPFLAVVSLAVVLAEVPSATWASTGTLSLASGVTALVFMAMAALLGSRWTWLEDVFGGLDRVYEVHKWLGVWALVLASVHLVFKAGAPEWEVASILALPPYWTRLVRQLSYVALVVIVLLALNRKIPYGQWRWWHKLSGPLFVVVVLHWLSFKSPIALGSPAGLWLATCATFGLAGAAWKLLLYPFLAPHAEYRLTHVEPGVASVRLELEPVGKPVPFEAGQFAFLRFLHAGLREPHPFTIASGTGAGKPVQFVIRALGDYTDRLVAEAKPGMRAEVYAPFGRFKRPAGGGHEVWIGGGVGLSPFIAWLHDGSRQDLAKVTLFNFQTPGRGFPGVEELAADARMRGADWVEVSDGPDSPVFADRFGWLVGQVGADRVSVCFCGPRGLLTKVRAEMARLGVPASKLRYEQFEFR</sequence>
<dbReference type="InterPro" id="IPR013130">
    <property type="entry name" value="Fe3_Rdtase_TM_dom"/>
</dbReference>
<keyword evidence="16" id="KW-1185">Reference proteome</keyword>
<comment type="cofactor">
    <cofactor evidence="1">
        <name>FAD</name>
        <dbReference type="ChEBI" id="CHEBI:57692"/>
    </cofactor>
</comment>
<dbReference type="InterPro" id="IPR050415">
    <property type="entry name" value="MRET"/>
</dbReference>
<feature type="transmembrane region" description="Helical" evidence="13">
    <location>
        <begin position="113"/>
        <end position="130"/>
    </location>
</feature>
<dbReference type="InterPro" id="IPR017938">
    <property type="entry name" value="Riboflavin_synthase-like_b-brl"/>
</dbReference>
<accession>A0A2P6M871</accession>
<dbReference type="GO" id="GO:0050660">
    <property type="term" value="F:flavin adenine dinucleotide binding"/>
    <property type="evidence" value="ECO:0007669"/>
    <property type="project" value="TreeGrafter"/>
</dbReference>
<dbReference type="OrthoDB" id="9796486at2"/>
<dbReference type="GO" id="GO:0016020">
    <property type="term" value="C:membrane"/>
    <property type="evidence" value="ECO:0007669"/>
    <property type="project" value="UniProtKB-SubCell"/>
</dbReference>
<dbReference type="GO" id="GO:0016491">
    <property type="term" value="F:oxidoreductase activity"/>
    <property type="evidence" value="ECO:0007669"/>
    <property type="project" value="UniProtKB-KW"/>
</dbReference>
<keyword evidence="12 13" id="KW-0472">Membrane</keyword>
<keyword evidence="6" id="KW-0479">Metal-binding</keyword>
<dbReference type="CDD" id="cd06198">
    <property type="entry name" value="FNR_like_3"/>
    <property type="match status" value="1"/>
</dbReference>
<dbReference type="PROSITE" id="PS51384">
    <property type="entry name" value="FAD_FR"/>
    <property type="match status" value="1"/>
</dbReference>
<comment type="caution">
    <text evidence="15">The sequence shown here is derived from an EMBL/GenBank/DDBJ whole genome shotgun (WGS) entry which is preliminary data.</text>
</comment>
<dbReference type="InterPro" id="IPR017927">
    <property type="entry name" value="FAD-bd_FR_type"/>
</dbReference>
<proteinExistence type="predicted"/>
<keyword evidence="4 13" id="KW-0812">Transmembrane</keyword>
<dbReference type="Pfam" id="PF01794">
    <property type="entry name" value="Ferric_reduct"/>
    <property type="match status" value="1"/>
</dbReference>
<reference evidence="15 16" key="1">
    <citation type="submission" date="2018-03" db="EMBL/GenBank/DDBJ databases">
        <title>Arenimonas caeni sp. nov., isolated from activated sludge.</title>
        <authorList>
            <person name="Liu H."/>
        </authorList>
    </citation>
    <scope>NUCLEOTIDE SEQUENCE [LARGE SCALE GENOMIC DNA]</scope>
    <source>
        <strain evidence="16">z29</strain>
    </source>
</reference>
<evidence type="ECO:0000256" key="8">
    <source>
        <dbReference type="ARBA" id="ARBA00022989"/>
    </source>
</evidence>
<feature type="transmembrane region" description="Helical" evidence="13">
    <location>
        <begin position="142"/>
        <end position="160"/>
    </location>
</feature>
<evidence type="ECO:0000256" key="11">
    <source>
        <dbReference type="ARBA" id="ARBA00023014"/>
    </source>
</evidence>
<evidence type="ECO:0000256" key="9">
    <source>
        <dbReference type="ARBA" id="ARBA00023002"/>
    </source>
</evidence>
<evidence type="ECO:0000256" key="3">
    <source>
        <dbReference type="ARBA" id="ARBA00022630"/>
    </source>
</evidence>
<dbReference type="Gene3D" id="2.40.30.10">
    <property type="entry name" value="Translation factors"/>
    <property type="match status" value="1"/>
</dbReference>
<evidence type="ECO:0000256" key="2">
    <source>
        <dbReference type="ARBA" id="ARBA00004141"/>
    </source>
</evidence>
<feature type="transmembrane region" description="Helical" evidence="13">
    <location>
        <begin position="32"/>
        <end position="55"/>
    </location>
</feature>
<gene>
    <name evidence="15" type="ORF">C6N40_08975</name>
</gene>
<keyword evidence="8 13" id="KW-1133">Transmembrane helix</keyword>
<keyword evidence="9" id="KW-0560">Oxidoreductase</keyword>
<dbReference type="PANTHER" id="PTHR47354:SF8">
    <property type="entry name" value="1,2-PHENYLACETYL-COA EPOXIDASE, SUBUNIT E"/>
    <property type="match status" value="1"/>
</dbReference>
<dbReference type="GO" id="GO:0046872">
    <property type="term" value="F:metal ion binding"/>
    <property type="evidence" value="ECO:0007669"/>
    <property type="project" value="UniProtKB-KW"/>
</dbReference>
<evidence type="ECO:0000313" key="16">
    <source>
        <dbReference type="Proteomes" id="UP000241736"/>
    </source>
</evidence>
<evidence type="ECO:0000256" key="1">
    <source>
        <dbReference type="ARBA" id="ARBA00001974"/>
    </source>
</evidence>
<dbReference type="RefSeq" id="WP_106990683.1">
    <property type="nucleotide sequence ID" value="NZ_KZ679091.1"/>
</dbReference>
<keyword evidence="5" id="KW-0001">2Fe-2S</keyword>
<dbReference type="GO" id="GO:0051537">
    <property type="term" value="F:2 iron, 2 sulfur cluster binding"/>
    <property type="evidence" value="ECO:0007669"/>
    <property type="project" value="UniProtKB-KW"/>
</dbReference>
<keyword evidence="7" id="KW-0274">FAD</keyword>
<evidence type="ECO:0000256" key="13">
    <source>
        <dbReference type="SAM" id="Phobius"/>
    </source>
</evidence>
<dbReference type="PANTHER" id="PTHR47354">
    <property type="entry name" value="NADH OXIDOREDUCTASE HCR"/>
    <property type="match status" value="1"/>
</dbReference>
<evidence type="ECO:0000313" key="15">
    <source>
        <dbReference type="EMBL" id="PRH82158.1"/>
    </source>
</evidence>
<evidence type="ECO:0000256" key="7">
    <source>
        <dbReference type="ARBA" id="ARBA00022827"/>
    </source>
</evidence>
<keyword evidence="10" id="KW-0408">Iron</keyword>
<dbReference type="AlphaFoldDB" id="A0A2P6M871"/>
<dbReference type="SUPFAM" id="SSF52343">
    <property type="entry name" value="Ferredoxin reductase-like, C-terminal NADP-linked domain"/>
    <property type="match status" value="1"/>
</dbReference>
<comment type="subcellular location">
    <subcellularLocation>
        <location evidence="2">Membrane</location>
        <topology evidence="2">Multi-pass membrane protein</topology>
    </subcellularLocation>
</comment>
<keyword evidence="11" id="KW-0411">Iron-sulfur</keyword>
<dbReference type="Gene3D" id="3.40.50.80">
    <property type="entry name" value="Nucleotide-binding domain of ferredoxin-NADP reductase (FNR) module"/>
    <property type="match status" value="1"/>
</dbReference>
<name>A0A2P6M871_9GAMM</name>
<dbReference type="EMBL" id="PVLF01000013">
    <property type="protein sequence ID" value="PRH82158.1"/>
    <property type="molecule type" value="Genomic_DNA"/>
</dbReference>
<evidence type="ECO:0000256" key="4">
    <source>
        <dbReference type="ARBA" id="ARBA00022692"/>
    </source>
</evidence>
<dbReference type="SUPFAM" id="SSF63380">
    <property type="entry name" value="Riboflavin synthase domain-like"/>
    <property type="match status" value="1"/>
</dbReference>
<dbReference type="Proteomes" id="UP000241736">
    <property type="component" value="Unassembled WGS sequence"/>
</dbReference>
<dbReference type="InterPro" id="IPR039261">
    <property type="entry name" value="FNR_nucleotide-bd"/>
</dbReference>
<feature type="domain" description="FAD-binding FR-type" evidence="14">
    <location>
        <begin position="191"/>
        <end position="295"/>
    </location>
</feature>
<keyword evidence="3" id="KW-0285">Flavoprotein</keyword>
<evidence type="ECO:0000256" key="10">
    <source>
        <dbReference type="ARBA" id="ARBA00023004"/>
    </source>
</evidence>
<evidence type="ECO:0000259" key="14">
    <source>
        <dbReference type="PROSITE" id="PS51384"/>
    </source>
</evidence>
<evidence type="ECO:0000256" key="12">
    <source>
        <dbReference type="ARBA" id="ARBA00023136"/>
    </source>
</evidence>
<protein>
    <submittedName>
        <fullName evidence="15">Oxidoreductase</fullName>
    </submittedName>
</protein>